<sequence>MALRAKYIAAFGSACYTSEPSVFGDSTFNCFYKTIDKACKDAALIGEVSGNAPYDKGYTCQPVAGTDDYTLQIGPDVANSLPVRYRDAPRQTPLVVVDGVPVEVSGPYRDLVDPVEVAPGYEFDGNSGIGDGDGGSLEQREWVLAVNRKKNKGEIRSDLAGFKFPCKKGEPAICTEPDFLEDPDAEERSPFFADTVAQVHHVVPRKDKRCCPWGTNSYENAAVISAKLNRHFTNNDPPAEEVKRLNDAAAYTP</sequence>
<gene>
    <name evidence="2" type="ORF">GF068_29755</name>
</gene>
<evidence type="ECO:0000256" key="1">
    <source>
        <dbReference type="SAM" id="MobiDB-lite"/>
    </source>
</evidence>
<dbReference type="EMBL" id="WJIE01000010">
    <property type="protein sequence ID" value="MRG96074.1"/>
    <property type="molecule type" value="Genomic_DNA"/>
</dbReference>
<organism evidence="2 3">
    <name type="scientific">Polyangium spumosum</name>
    <dbReference type="NCBI Taxonomy" id="889282"/>
    <lineage>
        <taxon>Bacteria</taxon>
        <taxon>Pseudomonadati</taxon>
        <taxon>Myxococcota</taxon>
        <taxon>Polyangia</taxon>
        <taxon>Polyangiales</taxon>
        <taxon>Polyangiaceae</taxon>
        <taxon>Polyangium</taxon>
    </lineage>
</organism>
<feature type="region of interest" description="Disordered" evidence="1">
    <location>
        <begin position="233"/>
        <end position="253"/>
    </location>
</feature>
<dbReference type="RefSeq" id="WP_153822882.1">
    <property type="nucleotide sequence ID" value="NZ_WJIE01000010.1"/>
</dbReference>
<dbReference type="AlphaFoldDB" id="A0A6N7Q1G3"/>
<evidence type="ECO:0000313" key="3">
    <source>
        <dbReference type="Proteomes" id="UP000440224"/>
    </source>
</evidence>
<protein>
    <submittedName>
        <fullName evidence="2">Uncharacterized protein</fullName>
    </submittedName>
</protein>
<accession>A0A6N7Q1G3</accession>
<proteinExistence type="predicted"/>
<comment type="caution">
    <text evidence="2">The sequence shown here is derived from an EMBL/GenBank/DDBJ whole genome shotgun (WGS) entry which is preliminary data.</text>
</comment>
<name>A0A6N7Q1G3_9BACT</name>
<reference evidence="2 3" key="1">
    <citation type="submission" date="2019-10" db="EMBL/GenBank/DDBJ databases">
        <title>A soil myxobacterium in the family Polyangiaceae.</title>
        <authorList>
            <person name="Li Y."/>
            <person name="Wang J."/>
        </authorList>
    </citation>
    <scope>NUCLEOTIDE SEQUENCE [LARGE SCALE GENOMIC DNA]</scope>
    <source>
        <strain evidence="2 3">DSM 14734</strain>
    </source>
</reference>
<evidence type="ECO:0000313" key="2">
    <source>
        <dbReference type="EMBL" id="MRG96074.1"/>
    </source>
</evidence>
<dbReference type="Proteomes" id="UP000440224">
    <property type="component" value="Unassembled WGS sequence"/>
</dbReference>
<keyword evidence="3" id="KW-1185">Reference proteome</keyword>